<reference evidence="1 2" key="1">
    <citation type="journal article" date="2011" name="Science">
        <title>Comparative functional genomics of the fission yeasts.</title>
        <authorList>
            <person name="Rhind N."/>
            <person name="Chen Z."/>
            <person name="Yassour M."/>
            <person name="Thompson D.A."/>
            <person name="Haas B.J."/>
            <person name="Habib N."/>
            <person name="Wapinski I."/>
            <person name="Roy S."/>
            <person name="Lin M.F."/>
            <person name="Heiman D.I."/>
            <person name="Young S.K."/>
            <person name="Furuya K."/>
            <person name="Guo Y."/>
            <person name="Pidoux A."/>
            <person name="Chen H.M."/>
            <person name="Robbertse B."/>
            <person name="Goldberg J.M."/>
            <person name="Aoki K."/>
            <person name="Bayne E.H."/>
            <person name="Berlin A.M."/>
            <person name="Desjardins C.A."/>
            <person name="Dobbs E."/>
            <person name="Dukaj L."/>
            <person name="Fan L."/>
            <person name="FitzGerald M.G."/>
            <person name="French C."/>
            <person name="Gujja S."/>
            <person name="Hansen K."/>
            <person name="Keifenheim D."/>
            <person name="Levin J.Z."/>
            <person name="Mosher R.A."/>
            <person name="Mueller C.A."/>
            <person name="Pfiffner J."/>
            <person name="Priest M."/>
            <person name="Russ C."/>
            <person name="Smialowska A."/>
            <person name="Swoboda P."/>
            <person name="Sykes S.M."/>
            <person name="Vaughn M."/>
            <person name="Vengrova S."/>
            <person name="Yoder R."/>
            <person name="Zeng Q."/>
            <person name="Allshire R."/>
            <person name="Baulcombe D."/>
            <person name="Birren B.W."/>
            <person name="Brown W."/>
            <person name="Ekwall K."/>
            <person name="Kellis M."/>
            <person name="Leatherwood J."/>
            <person name="Levin H."/>
            <person name="Margalit H."/>
            <person name="Martienssen R."/>
            <person name="Nieduszynski C.A."/>
            <person name="Spatafora J.W."/>
            <person name="Friedman N."/>
            <person name="Dalgaard J.Z."/>
            <person name="Baumann P."/>
            <person name="Niki H."/>
            <person name="Regev A."/>
            <person name="Nusbaum C."/>
        </authorList>
    </citation>
    <scope>NUCLEOTIDE SEQUENCE [LARGE SCALE GENOMIC DNA]</scope>
    <source>
        <strain evidence="2">yFS275 / FY16936</strain>
    </source>
</reference>
<organism evidence="1 2">
    <name type="scientific">Schizosaccharomyces japonicus (strain yFS275 / FY16936)</name>
    <name type="common">Fission yeast</name>
    <dbReference type="NCBI Taxonomy" id="402676"/>
    <lineage>
        <taxon>Eukaryota</taxon>
        <taxon>Fungi</taxon>
        <taxon>Dikarya</taxon>
        <taxon>Ascomycota</taxon>
        <taxon>Taphrinomycotina</taxon>
        <taxon>Schizosaccharomycetes</taxon>
        <taxon>Schizosaccharomycetales</taxon>
        <taxon>Schizosaccharomycetaceae</taxon>
        <taxon>Schizosaccharomyces</taxon>
    </lineage>
</organism>
<dbReference type="EMBL" id="KE651166">
    <property type="protein sequence ID" value="EEB05941.2"/>
    <property type="molecule type" value="Genomic_DNA"/>
</dbReference>
<evidence type="ECO:0000313" key="2">
    <source>
        <dbReference type="Proteomes" id="UP000001744"/>
    </source>
</evidence>
<dbReference type="HOGENOM" id="CLU_1305484_0_0_1"/>
<accession>B6JX40</accession>
<gene>
    <name evidence="1" type="ORF">SJAG_00967</name>
</gene>
<dbReference type="VEuPathDB" id="FungiDB:SJAG_00967"/>
<protein>
    <submittedName>
        <fullName evidence="1">Uncharacterized protein</fullName>
    </submittedName>
</protein>
<evidence type="ECO:0000313" key="1">
    <source>
        <dbReference type="EMBL" id="EEB05941.2"/>
    </source>
</evidence>
<dbReference type="JaponicusDB" id="SJAG_00967"/>
<dbReference type="AlphaFoldDB" id="B6JX40"/>
<proteinExistence type="predicted"/>
<dbReference type="Proteomes" id="UP000001744">
    <property type="component" value="Unassembled WGS sequence"/>
</dbReference>
<dbReference type="GeneID" id="7050838"/>
<keyword evidence="2" id="KW-1185">Reference proteome</keyword>
<dbReference type="RefSeq" id="XP_002172234.2">
    <property type="nucleotide sequence ID" value="XM_002172198.2"/>
</dbReference>
<name>B6JX40_SCHJY</name>
<dbReference type="STRING" id="402676.B6JX40"/>
<sequence length="211" mass="24670">MRLFNEFSINCPLFVQSKSNSALLLSLLNCLWSHNLCEGHMIVFGNHTETVEKLLEGDACFDDYFLKFANRVELLCLLNKVFIHYVNNWDDLERVIQSTRKRVIAVWDLVSFMQAHDKLNALSLSSKVAYLLSNSEYLLLGDRIDMTLRVQLDKKIPISELNSTTLYDIFRLWIPDWLDCKKQDDKHCSLTYRSFGSQVVITKKEQDFVEF</sequence>
<dbReference type="OMA" id="VYSLWIP"/>